<dbReference type="SUPFAM" id="SSF53335">
    <property type="entry name" value="S-adenosyl-L-methionine-dependent methyltransferases"/>
    <property type="match status" value="1"/>
</dbReference>
<comment type="subcellular location">
    <subcellularLocation>
        <location evidence="2">Mitochondrion</location>
    </subcellularLocation>
</comment>
<evidence type="ECO:0000256" key="14">
    <source>
        <dbReference type="SAM" id="Phobius"/>
    </source>
</evidence>
<dbReference type="GO" id="GO:0051536">
    <property type="term" value="F:iron-sulfur cluster binding"/>
    <property type="evidence" value="ECO:0007669"/>
    <property type="project" value="UniProtKB-KW"/>
</dbReference>
<evidence type="ECO:0000256" key="8">
    <source>
        <dbReference type="ARBA" id="ARBA00023004"/>
    </source>
</evidence>
<keyword evidence="7" id="KW-0560">Oxidoreductase</keyword>
<evidence type="ECO:0000256" key="10">
    <source>
        <dbReference type="ARBA" id="ARBA00023033"/>
    </source>
</evidence>
<evidence type="ECO:0000256" key="4">
    <source>
        <dbReference type="ARBA" id="ARBA00022617"/>
    </source>
</evidence>
<organism evidence="16 17">
    <name type="scientific">Temnothorax longispinosus</name>
    <dbReference type="NCBI Taxonomy" id="300112"/>
    <lineage>
        <taxon>Eukaryota</taxon>
        <taxon>Metazoa</taxon>
        <taxon>Ecdysozoa</taxon>
        <taxon>Arthropoda</taxon>
        <taxon>Hexapoda</taxon>
        <taxon>Insecta</taxon>
        <taxon>Pterygota</taxon>
        <taxon>Neoptera</taxon>
        <taxon>Endopterygota</taxon>
        <taxon>Hymenoptera</taxon>
        <taxon>Apocrita</taxon>
        <taxon>Aculeata</taxon>
        <taxon>Formicoidea</taxon>
        <taxon>Formicidae</taxon>
        <taxon>Myrmicinae</taxon>
        <taxon>Temnothorax</taxon>
    </lineage>
</organism>
<dbReference type="Gene3D" id="1.10.630.10">
    <property type="entry name" value="Cytochrome P450"/>
    <property type="match status" value="1"/>
</dbReference>
<evidence type="ECO:0000256" key="9">
    <source>
        <dbReference type="ARBA" id="ARBA00023014"/>
    </source>
</evidence>
<evidence type="ECO:0000256" key="13">
    <source>
        <dbReference type="PIRSR" id="PIRSR602401-1"/>
    </source>
</evidence>
<dbReference type="CDD" id="cd20651">
    <property type="entry name" value="CYP15A1-like"/>
    <property type="match status" value="1"/>
</dbReference>
<evidence type="ECO:0000256" key="6">
    <source>
        <dbReference type="ARBA" id="ARBA00022946"/>
    </source>
</evidence>
<keyword evidence="14" id="KW-0812">Transmembrane</keyword>
<evidence type="ECO:0000256" key="7">
    <source>
        <dbReference type="ARBA" id="ARBA00023002"/>
    </source>
</evidence>
<comment type="cofactor">
    <cofactor evidence="1 13">
        <name>heme</name>
        <dbReference type="ChEBI" id="CHEBI:30413"/>
    </cofactor>
</comment>
<name>A0A4S2JHE1_9HYME</name>
<keyword evidence="8 13" id="KW-0408">Iron</keyword>
<dbReference type="InterPro" id="IPR015324">
    <property type="entry name" value="Ribosomal_Rsm22-like"/>
</dbReference>
<sequence>MYAKYVRSEKYKYHIFSMLTAHLVVDVLLSPFRCDVSAQMFRKFHGEEEKVEEKEDRVVSAVTRRSRVNATLELTYARVRLQRIIFKASDSPDDACFAAKPTAVLDDTVSTLLSNDEIKYRRHPVLKEINESAKHLFRHLNHRRPPLEQFELPAKFLKVEERLNAMNPHEKISVEDIDFHKDAKARLILKQNVYNWQPINFDKFTCLTYLVAKGVQNYAVSRKILNEIKSRDKDFRPKTLFDFGSGVGTVAWAASEIWSSTLKEYFCVDASEFMIELSERLAKAAQPKINEVFYRQYFPISTSRTYDIVVSAYSLFELPGMESRLDTILKLWTKTNNYLIILVNEARDFILKYTNSKRRREPQFAHVFSPCPHDLKCPRFATDNTPCNFSVLYHPLQFLGGRQHKQELYSYVVLKKSKRPEDDEQWPRIVRAALKRSNHAICRMCMANGELKEEIFTKYKHGKHMYRCARESEWGDRLPLHYEQQQESLERDETDNIYKMLTTAMLLLVLVLLLLYLGCQKPKGYPPGPRWWPVLGCALEIARIRQETGYLFKTCSALCKKYGPVVGLKIGQDRIVVLNDMESIRAMLTNEDCDGRPTGPFYKARTWGVRLGLIVVDDRLWVEQRRFVLRHLREFGFGRTSMVTIIEDEALKLVEHFKKLLQNGYNYEMADVRKMTTINNNNNIGQIYKLQKDPKNKLNRLKLYDEFNVIKDRIFDRKPRTVADLYMKAEDYAEVRKVSQSAGMIIPMHDAFGVTVLNTLWRMMAGRRYDTGDKELTHLQQILTKLLKEIDIIGAPFSHFPLLRFIAPEWSGYKAFVETHQELWAFLKEELYNHKNTFLSDAPRDLMDVYLTVLNSRDCSDTFSESQLLAICVDLFIAGSETTSKALGFGFLNLILYPQVQKKAHEEIDRVIGRDRFPTLADKPRMPYVQAIVLESIRVFVGRTLNVPHRALKDTSIVGHKIPKDTMLVVNYNRILMDESWDDPEDFRPERFLDNDGNIITPEKYFPFGIGRHRCMGEVLARSNIFIIIATLLQTFSFSVVPGEPRPTTQDFVDGVTAGPKPYRALVSLRI</sequence>
<dbReference type="InterPro" id="IPR029063">
    <property type="entry name" value="SAM-dependent_MTases_sf"/>
</dbReference>
<dbReference type="PROSITE" id="PS50862">
    <property type="entry name" value="AA_TRNA_LIGASE_II"/>
    <property type="match status" value="1"/>
</dbReference>
<evidence type="ECO:0000256" key="12">
    <source>
        <dbReference type="ARBA" id="ARBA00045681"/>
    </source>
</evidence>
<dbReference type="STRING" id="300112.A0A4S2JHE1"/>
<dbReference type="PRINTS" id="PR00385">
    <property type="entry name" value="P450"/>
</dbReference>
<dbReference type="EMBL" id="QBLH01003705">
    <property type="protein sequence ID" value="TGZ35401.1"/>
    <property type="molecule type" value="Genomic_DNA"/>
</dbReference>
<evidence type="ECO:0000256" key="1">
    <source>
        <dbReference type="ARBA" id="ARBA00001971"/>
    </source>
</evidence>
<evidence type="ECO:0000256" key="11">
    <source>
        <dbReference type="ARBA" id="ARBA00023128"/>
    </source>
</evidence>
<dbReference type="GO" id="GO:0005506">
    <property type="term" value="F:iron ion binding"/>
    <property type="evidence" value="ECO:0007669"/>
    <property type="project" value="InterPro"/>
</dbReference>
<feature type="binding site" description="axial binding residue" evidence="13">
    <location>
        <position position="1015"/>
    </location>
    <ligand>
        <name>heme</name>
        <dbReference type="ChEBI" id="CHEBI:30413"/>
    </ligand>
    <ligandPart>
        <name>Fe</name>
        <dbReference type="ChEBI" id="CHEBI:18248"/>
    </ligandPart>
</feature>
<dbReference type="GO" id="GO:0008168">
    <property type="term" value="F:methyltransferase activity"/>
    <property type="evidence" value="ECO:0007669"/>
    <property type="project" value="InterPro"/>
</dbReference>
<dbReference type="GO" id="GO:0006082">
    <property type="term" value="P:organic acid metabolic process"/>
    <property type="evidence" value="ECO:0007669"/>
    <property type="project" value="TreeGrafter"/>
</dbReference>
<evidence type="ECO:0000259" key="15">
    <source>
        <dbReference type="PROSITE" id="PS50862"/>
    </source>
</evidence>
<reference evidence="16 17" key="1">
    <citation type="journal article" date="2019" name="Philos. Trans. R. Soc. Lond., B, Biol. Sci.">
        <title>Ant behaviour and brain gene expression of defending hosts depend on the ecological success of the intruding social parasite.</title>
        <authorList>
            <person name="Kaur R."/>
            <person name="Stoldt M."/>
            <person name="Jongepier E."/>
            <person name="Feldmeyer B."/>
            <person name="Menzel F."/>
            <person name="Bornberg-Bauer E."/>
            <person name="Foitzik S."/>
        </authorList>
    </citation>
    <scope>NUCLEOTIDE SEQUENCE [LARGE SCALE GENOMIC DNA]</scope>
    <source>
        <tissue evidence="16">Whole body</tissue>
    </source>
</reference>
<dbReference type="Proteomes" id="UP000310200">
    <property type="component" value="Unassembled WGS sequence"/>
</dbReference>
<dbReference type="InterPro" id="IPR036396">
    <property type="entry name" value="Cyt_P450_sf"/>
</dbReference>
<keyword evidence="11" id="KW-0496">Mitochondrion</keyword>
<comment type="caution">
    <text evidence="16">The sequence shown here is derived from an EMBL/GenBank/DDBJ whole genome shotgun (WGS) entry which is preliminary data.</text>
</comment>
<dbReference type="PANTHER" id="PTHR24300">
    <property type="entry name" value="CYTOCHROME P450 508A4-RELATED"/>
    <property type="match status" value="1"/>
</dbReference>
<accession>A0A4S2JHE1</accession>
<dbReference type="Gene3D" id="3.40.50.150">
    <property type="entry name" value="Vaccinia Virus protein VP39"/>
    <property type="match status" value="1"/>
</dbReference>
<feature type="non-terminal residue" evidence="16">
    <location>
        <position position="1071"/>
    </location>
</feature>
<dbReference type="InterPro" id="IPR017972">
    <property type="entry name" value="Cyt_P450_CS"/>
</dbReference>
<dbReference type="GO" id="GO:0016712">
    <property type="term" value="F:oxidoreductase activity, acting on paired donors, with incorporation or reduction of molecular oxygen, reduced flavin or flavoprotein as one donor, and incorporation of one atom of oxygen"/>
    <property type="evidence" value="ECO:0007669"/>
    <property type="project" value="TreeGrafter"/>
</dbReference>
<dbReference type="SUPFAM" id="SSF48264">
    <property type="entry name" value="Cytochrome P450"/>
    <property type="match status" value="2"/>
</dbReference>
<dbReference type="GO" id="GO:0020037">
    <property type="term" value="F:heme binding"/>
    <property type="evidence" value="ECO:0007669"/>
    <property type="project" value="InterPro"/>
</dbReference>
<dbReference type="Pfam" id="PF00067">
    <property type="entry name" value="p450"/>
    <property type="match status" value="2"/>
</dbReference>
<dbReference type="InterPro" id="IPR001128">
    <property type="entry name" value="Cyt_P450"/>
</dbReference>
<keyword evidence="10" id="KW-0503">Monooxygenase</keyword>
<dbReference type="PROSITE" id="PS00086">
    <property type="entry name" value="CYTOCHROME_P450"/>
    <property type="match status" value="1"/>
</dbReference>
<evidence type="ECO:0000256" key="2">
    <source>
        <dbReference type="ARBA" id="ARBA00004173"/>
    </source>
</evidence>
<dbReference type="InterPro" id="IPR050182">
    <property type="entry name" value="Cytochrome_P450_fam2"/>
</dbReference>
<keyword evidence="14" id="KW-0472">Membrane</keyword>
<keyword evidence="4 13" id="KW-0349">Heme</keyword>
<dbReference type="AlphaFoldDB" id="A0A4S2JHE1"/>
<proteinExistence type="inferred from homology"/>
<comment type="function">
    <text evidence="12">Mitochondrial ribosome (mitoribosome) assembly factor. Binds at the interface of the head and body domains of the mitochondrial small ribosomal subunit (mt-SSU), occluding the mRNA channel and preventing compaction of the head domain towards the body. Probable inactive methyltransferase: retains the characteristic folding and ability to bind S-adenosyl-L-methionine, but it probably lost its methyltransferase activity.</text>
</comment>
<dbReference type="PANTHER" id="PTHR24300:SF376">
    <property type="entry name" value="CYTOCHROME P450 15A1"/>
    <property type="match status" value="1"/>
</dbReference>
<comment type="similarity">
    <text evidence="3">Belongs to the cytochrome P450 family.</text>
</comment>
<keyword evidence="5 13" id="KW-0479">Metal-binding</keyword>
<keyword evidence="6" id="KW-0809">Transit peptide</keyword>
<dbReference type="GO" id="GO:0006805">
    <property type="term" value="P:xenobiotic metabolic process"/>
    <property type="evidence" value="ECO:0007669"/>
    <property type="project" value="TreeGrafter"/>
</dbReference>
<protein>
    <recommendedName>
        <fullName evidence="15">Aminoacyl-transfer RNA synthetases class-II family profile domain-containing protein</fullName>
    </recommendedName>
</protein>
<evidence type="ECO:0000313" key="17">
    <source>
        <dbReference type="Proteomes" id="UP000310200"/>
    </source>
</evidence>
<evidence type="ECO:0000313" key="16">
    <source>
        <dbReference type="EMBL" id="TGZ35401.1"/>
    </source>
</evidence>
<feature type="transmembrane region" description="Helical" evidence="14">
    <location>
        <begin position="12"/>
        <end position="32"/>
    </location>
</feature>
<dbReference type="InterPro" id="IPR002401">
    <property type="entry name" value="Cyt_P450_E_grp-I"/>
</dbReference>
<keyword evidence="17" id="KW-1185">Reference proteome</keyword>
<feature type="domain" description="Aminoacyl-transfer RNA synthetases class-II family profile" evidence="15">
    <location>
        <begin position="1"/>
        <end position="1042"/>
    </location>
</feature>
<dbReference type="GO" id="GO:0005739">
    <property type="term" value="C:mitochondrion"/>
    <property type="evidence" value="ECO:0007669"/>
    <property type="project" value="UniProtKB-SubCell"/>
</dbReference>
<dbReference type="Pfam" id="PF09243">
    <property type="entry name" value="Rsm22"/>
    <property type="match status" value="1"/>
</dbReference>
<dbReference type="GO" id="GO:0008395">
    <property type="term" value="F:steroid hydroxylase activity"/>
    <property type="evidence" value="ECO:0007669"/>
    <property type="project" value="TreeGrafter"/>
</dbReference>
<keyword evidence="14" id="KW-1133">Transmembrane helix</keyword>
<evidence type="ECO:0000256" key="3">
    <source>
        <dbReference type="ARBA" id="ARBA00010617"/>
    </source>
</evidence>
<evidence type="ECO:0000256" key="5">
    <source>
        <dbReference type="ARBA" id="ARBA00022723"/>
    </source>
</evidence>
<gene>
    <name evidence="16" type="ORF">DBV15_08893</name>
</gene>
<dbReference type="InterPro" id="IPR006195">
    <property type="entry name" value="aa-tRNA-synth_II"/>
</dbReference>
<dbReference type="PRINTS" id="PR00463">
    <property type="entry name" value="EP450I"/>
</dbReference>
<keyword evidence="9" id="KW-0411">Iron-sulfur</keyword>
<dbReference type="GO" id="GO:0006412">
    <property type="term" value="P:translation"/>
    <property type="evidence" value="ECO:0007669"/>
    <property type="project" value="InterPro"/>
</dbReference>